<name>A0ABU8T9D5_9PSEU</name>
<feature type="region of interest" description="Disordered" evidence="1">
    <location>
        <begin position="59"/>
        <end position="84"/>
    </location>
</feature>
<reference evidence="2 3" key="1">
    <citation type="submission" date="2024-03" db="EMBL/GenBank/DDBJ databases">
        <title>Draft genome sequence of Pseudonocardia sp. DW16-2.</title>
        <authorList>
            <person name="Duangmal K."/>
        </authorList>
    </citation>
    <scope>NUCLEOTIDE SEQUENCE [LARGE SCALE GENOMIC DNA]</scope>
    <source>
        <strain evidence="2 3">DW16-2</strain>
    </source>
</reference>
<dbReference type="Proteomes" id="UP001364211">
    <property type="component" value="Unassembled WGS sequence"/>
</dbReference>
<gene>
    <name evidence="2" type="ORF">WJX68_16450</name>
</gene>
<accession>A0ABU8T9D5</accession>
<sequence>MERARTRPLVQFGLWAVAAVGALLLGLTAVGSIGTGLAGGPQTAPLSAAEIETRLARHAAGTPAAVTATPAPAPSGTGTPPAPAPPVVVRAAAAGTVLARCEGTTPRIVSVNPAQGFEREDDDVRPGQVLFDGDDADVLVTLSCADGTPSGQVVTRPED</sequence>
<protein>
    <recommendedName>
        <fullName evidence="4">Septum formation initiator</fullName>
    </recommendedName>
</protein>
<evidence type="ECO:0008006" key="4">
    <source>
        <dbReference type="Google" id="ProtNLM"/>
    </source>
</evidence>
<organism evidence="2 3">
    <name type="scientific">Pseudonocardia spirodelae</name>
    <dbReference type="NCBI Taxonomy" id="3133431"/>
    <lineage>
        <taxon>Bacteria</taxon>
        <taxon>Bacillati</taxon>
        <taxon>Actinomycetota</taxon>
        <taxon>Actinomycetes</taxon>
        <taxon>Pseudonocardiales</taxon>
        <taxon>Pseudonocardiaceae</taxon>
        <taxon>Pseudonocardia</taxon>
    </lineage>
</organism>
<dbReference type="RefSeq" id="WP_340291787.1">
    <property type="nucleotide sequence ID" value="NZ_JBBJUP010000013.1"/>
</dbReference>
<evidence type="ECO:0000256" key="1">
    <source>
        <dbReference type="SAM" id="MobiDB-lite"/>
    </source>
</evidence>
<proteinExistence type="predicted"/>
<evidence type="ECO:0000313" key="3">
    <source>
        <dbReference type="Proteomes" id="UP001364211"/>
    </source>
</evidence>
<evidence type="ECO:0000313" key="2">
    <source>
        <dbReference type="EMBL" id="MEJ8280534.1"/>
    </source>
</evidence>
<feature type="compositionally biased region" description="Low complexity" evidence="1">
    <location>
        <begin position="59"/>
        <end position="79"/>
    </location>
</feature>
<comment type="caution">
    <text evidence="2">The sequence shown here is derived from an EMBL/GenBank/DDBJ whole genome shotgun (WGS) entry which is preliminary data.</text>
</comment>
<keyword evidence="3" id="KW-1185">Reference proteome</keyword>
<dbReference type="EMBL" id="JBBJUP010000013">
    <property type="protein sequence ID" value="MEJ8280534.1"/>
    <property type="molecule type" value="Genomic_DNA"/>
</dbReference>